<accession>A0AAV9IQH4</accession>
<evidence type="ECO:0000256" key="1">
    <source>
        <dbReference type="SAM" id="Phobius"/>
    </source>
</evidence>
<gene>
    <name evidence="2" type="ORF">CDCA_CDCA01G0355</name>
</gene>
<proteinExistence type="predicted"/>
<keyword evidence="3" id="KW-1185">Reference proteome</keyword>
<dbReference type="EMBL" id="JANCYW010000001">
    <property type="protein sequence ID" value="KAK4534330.1"/>
    <property type="molecule type" value="Genomic_DNA"/>
</dbReference>
<comment type="caution">
    <text evidence="2">The sequence shown here is derived from an EMBL/GenBank/DDBJ whole genome shotgun (WGS) entry which is preliminary data.</text>
</comment>
<keyword evidence="1" id="KW-1133">Transmembrane helix</keyword>
<keyword evidence="1" id="KW-0812">Transmembrane</keyword>
<name>A0AAV9IQH4_CYACA</name>
<sequence>MQSITPAATTVHTLRTRLRRAQDVALAAAVGATLAGGGYAWVSRAVWRTAGDTEVALRNTAQSASRPVMVREAPIASKVRTPPTAAELERARLMCIRARYSPDAQPLSMERYVRDAAVSYWNAAIDTVVEWAGEASWSGLQTQVSQGWRAVRQRWQSMSSR</sequence>
<evidence type="ECO:0000313" key="3">
    <source>
        <dbReference type="Proteomes" id="UP001301350"/>
    </source>
</evidence>
<reference evidence="2 3" key="1">
    <citation type="submission" date="2022-07" db="EMBL/GenBank/DDBJ databases">
        <title>Genome-wide signatures of adaptation to extreme environments.</title>
        <authorList>
            <person name="Cho C.H."/>
            <person name="Yoon H.S."/>
        </authorList>
    </citation>
    <scope>NUCLEOTIDE SEQUENCE [LARGE SCALE GENOMIC DNA]</scope>
    <source>
        <strain evidence="2 3">DBV 063 E5</strain>
    </source>
</reference>
<evidence type="ECO:0000313" key="2">
    <source>
        <dbReference type="EMBL" id="KAK4534330.1"/>
    </source>
</evidence>
<protein>
    <submittedName>
        <fullName evidence="2">Uncharacterized protein</fullName>
    </submittedName>
</protein>
<dbReference type="AlphaFoldDB" id="A0AAV9IQH4"/>
<dbReference type="Proteomes" id="UP001301350">
    <property type="component" value="Unassembled WGS sequence"/>
</dbReference>
<keyword evidence="1" id="KW-0472">Membrane</keyword>
<organism evidence="2 3">
    <name type="scientific">Cyanidium caldarium</name>
    <name type="common">Red alga</name>
    <dbReference type="NCBI Taxonomy" id="2771"/>
    <lineage>
        <taxon>Eukaryota</taxon>
        <taxon>Rhodophyta</taxon>
        <taxon>Bangiophyceae</taxon>
        <taxon>Cyanidiales</taxon>
        <taxon>Cyanidiaceae</taxon>
        <taxon>Cyanidium</taxon>
    </lineage>
</organism>
<feature type="transmembrane region" description="Helical" evidence="1">
    <location>
        <begin position="24"/>
        <end position="42"/>
    </location>
</feature>